<keyword evidence="4" id="KW-0508">mRNA splicing</keyword>
<dbReference type="Proteomes" id="UP000325081">
    <property type="component" value="Unassembled WGS sequence"/>
</dbReference>
<organism evidence="7 8">
    <name type="scientific">Striga asiatica</name>
    <name type="common">Asiatic witchweed</name>
    <name type="synonym">Buchnera asiatica</name>
    <dbReference type="NCBI Taxonomy" id="4170"/>
    <lineage>
        <taxon>Eukaryota</taxon>
        <taxon>Viridiplantae</taxon>
        <taxon>Streptophyta</taxon>
        <taxon>Embryophyta</taxon>
        <taxon>Tracheophyta</taxon>
        <taxon>Spermatophyta</taxon>
        <taxon>Magnoliopsida</taxon>
        <taxon>eudicotyledons</taxon>
        <taxon>Gunneridae</taxon>
        <taxon>Pentapetalae</taxon>
        <taxon>asterids</taxon>
        <taxon>lamiids</taxon>
        <taxon>Lamiales</taxon>
        <taxon>Orobanchaceae</taxon>
        <taxon>Buchnereae</taxon>
        <taxon>Striga</taxon>
    </lineage>
</organism>
<accession>A0A5A7NZT0</accession>
<comment type="subcellular location">
    <subcellularLocation>
        <location evidence="1">Nucleus</location>
    </subcellularLocation>
</comment>
<dbReference type="Pfam" id="PF23241">
    <property type="entry name" value="HAT_PRP39_C"/>
    <property type="match status" value="1"/>
</dbReference>
<dbReference type="GO" id="GO:0005685">
    <property type="term" value="C:U1 snRNP"/>
    <property type="evidence" value="ECO:0007669"/>
    <property type="project" value="TreeGrafter"/>
</dbReference>
<evidence type="ECO:0000256" key="5">
    <source>
        <dbReference type="ARBA" id="ARBA00023242"/>
    </source>
</evidence>
<feature type="compositionally biased region" description="Polar residues" evidence="6">
    <location>
        <begin position="666"/>
        <end position="684"/>
    </location>
</feature>
<feature type="compositionally biased region" description="Low complexity" evidence="6">
    <location>
        <begin position="861"/>
        <end position="878"/>
    </location>
</feature>
<feature type="region of interest" description="Disordered" evidence="6">
    <location>
        <begin position="579"/>
        <end position="627"/>
    </location>
</feature>
<keyword evidence="3" id="KW-0677">Repeat</keyword>
<evidence type="ECO:0000313" key="8">
    <source>
        <dbReference type="Proteomes" id="UP000325081"/>
    </source>
</evidence>
<sequence length="906" mass="104412">MQTLSISSQSSNLANATASLSQKLNKMIASGLQDYSSWRSLILEIETKYPEDISTISLAYDTLLSKFPLCHWHLEKYAYHKAKLCSPQEAVNIYERGLGMGMYSVGFWVDYFTFGAACFGDPEDVRRLFRRAISFVDKDYYCHALWDKYMRYEFNLEGWNFLAHCYAQALSFTFYFMFQPSPASLELNHFKQFVANLKEEIEYENKNCMVEQESAPYPAIEISADEISHIIKDLLDSPDSSIKSKALDKYRSIGEEFYQRACQINEKIKCFETKIQRRYFCAKPLDDDQLENWHLYLDFIEKQDDTDWAMKLYERCLIPCASYPEFWMRYVEFLNSKGGQELAISALDRATKIFLKNVPEIHLFNANFKEHIGDINGARAALSLCNMETDSSFISSVVTLANLERRLGNFSAATATYEKALKTAKEKRKAHLHPSLYLHFAQLTLLTTGSAAAARDILIRGVRDVPHCRFLLEELIKFAMTHEGPSHVNVIDPIIGDAISNGVYEYRGLSAKDREDISNLFLELDVSMDMLSCFSQLNDLLSCISVFVNLCGTAHDIRKAWNRHIRSFPMFLRMKMTPYKNSKSSSSNDLEKKETPKKLSSLEGHDNNATKDLSLSKNDGLLQPNGRANELSCKSIVASDQEKQELDVNSGLASHSEEENTLVIPQKSTQGVRKSTEPDNNVSVETKHEQDQNRSRQKPQQLRNVQDDPETNWEVGPSEGPPAPAAPNQNASYNTNEQSWQAQAQMFYHYQQQQLLQQQYQQQLQMQSAYSQMQYNYYNQQPYQIQPHQQQFSQQPVVPHQQSQHLPHQQGQEQYHQSYQQMAYQQQQQEQQMLLQQYQQYHGNQHIPHQQQLKERPGFVQENQQNSIQNMSQNQQGSRKTPPEIDATAQSSESPHPRAQSPRELQ</sequence>
<feature type="compositionally biased region" description="Basic and acidic residues" evidence="6">
    <location>
        <begin position="685"/>
        <end position="694"/>
    </location>
</feature>
<feature type="region of interest" description="Disordered" evidence="6">
    <location>
        <begin position="787"/>
        <end position="823"/>
    </location>
</feature>
<dbReference type="InterPro" id="IPR059164">
    <property type="entry name" value="HAT_PRP39_C"/>
</dbReference>
<dbReference type="InterPro" id="IPR011990">
    <property type="entry name" value="TPR-like_helical_dom_sf"/>
</dbReference>
<dbReference type="GO" id="GO:0000243">
    <property type="term" value="C:commitment complex"/>
    <property type="evidence" value="ECO:0007669"/>
    <property type="project" value="TreeGrafter"/>
</dbReference>
<evidence type="ECO:0000313" key="7">
    <source>
        <dbReference type="EMBL" id="GER26016.1"/>
    </source>
</evidence>
<dbReference type="PANTHER" id="PTHR17204">
    <property type="entry name" value="PRE-MRNA PROCESSING PROTEIN PRP39-RELATED"/>
    <property type="match status" value="1"/>
</dbReference>
<evidence type="ECO:0000256" key="6">
    <source>
        <dbReference type="SAM" id="MobiDB-lite"/>
    </source>
</evidence>
<dbReference type="SUPFAM" id="SSF48452">
    <property type="entry name" value="TPR-like"/>
    <property type="match status" value="2"/>
</dbReference>
<dbReference type="GO" id="GO:0000395">
    <property type="term" value="P:mRNA 5'-splice site recognition"/>
    <property type="evidence" value="ECO:0007669"/>
    <property type="project" value="TreeGrafter"/>
</dbReference>
<dbReference type="SMART" id="SM00386">
    <property type="entry name" value="HAT"/>
    <property type="match status" value="5"/>
</dbReference>
<proteinExistence type="predicted"/>
<evidence type="ECO:0000256" key="1">
    <source>
        <dbReference type="ARBA" id="ARBA00004123"/>
    </source>
</evidence>
<name>A0A5A7NZT0_STRAF</name>
<dbReference type="GO" id="GO:0071004">
    <property type="term" value="C:U2-type prespliceosome"/>
    <property type="evidence" value="ECO:0007669"/>
    <property type="project" value="TreeGrafter"/>
</dbReference>
<feature type="compositionally biased region" description="Polar residues" evidence="6">
    <location>
        <begin position="579"/>
        <end position="588"/>
    </location>
</feature>
<evidence type="ECO:0000256" key="4">
    <source>
        <dbReference type="ARBA" id="ARBA00023187"/>
    </source>
</evidence>
<feature type="region of interest" description="Disordered" evidence="6">
    <location>
        <begin position="642"/>
        <end position="735"/>
    </location>
</feature>
<comment type="caution">
    <text evidence="7">The sequence shown here is derived from an EMBL/GenBank/DDBJ whole genome shotgun (WGS) entry which is preliminary data.</text>
</comment>
<protein>
    <submittedName>
        <fullName evidence="7">Pre-mRNA-processing factor 39</fullName>
    </submittedName>
</protein>
<dbReference type="FunFam" id="1.25.40.10:FF:000159">
    <property type="entry name" value="Tetratricopeptide repeat (TPR)-like superfamily protein"/>
    <property type="match status" value="1"/>
</dbReference>
<dbReference type="InterPro" id="IPR003107">
    <property type="entry name" value="HAT"/>
</dbReference>
<keyword evidence="2" id="KW-0507">mRNA processing</keyword>
<dbReference type="PANTHER" id="PTHR17204:SF26">
    <property type="entry name" value="PRE-MRNA-PROCESSING FACTOR 39-2"/>
    <property type="match status" value="1"/>
</dbReference>
<dbReference type="GO" id="GO:0030627">
    <property type="term" value="F:pre-mRNA 5'-splice site binding"/>
    <property type="evidence" value="ECO:0007669"/>
    <property type="project" value="TreeGrafter"/>
</dbReference>
<keyword evidence="5" id="KW-0539">Nucleus</keyword>
<evidence type="ECO:0000256" key="3">
    <source>
        <dbReference type="ARBA" id="ARBA00022737"/>
    </source>
</evidence>
<dbReference type="AlphaFoldDB" id="A0A5A7NZT0"/>
<feature type="region of interest" description="Disordered" evidence="6">
    <location>
        <begin position="858"/>
        <end position="906"/>
    </location>
</feature>
<dbReference type="Pfam" id="PF23240">
    <property type="entry name" value="HAT_PRP39_N"/>
    <property type="match status" value="1"/>
</dbReference>
<dbReference type="OrthoDB" id="10265668at2759"/>
<gene>
    <name evidence="7" type="ORF">STAS_01625</name>
</gene>
<dbReference type="Gene3D" id="1.25.40.10">
    <property type="entry name" value="Tetratricopeptide repeat domain"/>
    <property type="match status" value="2"/>
</dbReference>
<keyword evidence="8" id="KW-1185">Reference proteome</keyword>
<evidence type="ECO:0000256" key="2">
    <source>
        <dbReference type="ARBA" id="ARBA00022664"/>
    </source>
</evidence>
<reference evidence="8" key="1">
    <citation type="journal article" date="2019" name="Curr. Biol.">
        <title>Genome Sequence of Striga asiatica Provides Insight into the Evolution of Plant Parasitism.</title>
        <authorList>
            <person name="Yoshida S."/>
            <person name="Kim S."/>
            <person name="Wafula E.K."/>
            <person name="Tanskanen J."/>
            <person name="Kim Y.M."/>
            <person name="Honaas L."/>
            <person name="Yang Z."/>
            <person name="Spallek T."/>
            <person name="Conn C.E."/>
            <person name="Ichihashi Y."/>
            <person name="Cheong K."/>
            <person name="Cui S."/>
            <person name="Der J.P."/>
            <person name="Gundlach H."/>
            <person name="Jiao Y."/>
            <person name="Hori C."/>
            <person name="Ishida J.K."/>
            <person name="Kasahara H."/>
            <person name="Kiba T."/>
            <person name="Kim M.S."/>
            <person name="Koo N."/>
            <person name="Laohavisit A."/>
            <person name="Lee Y.H."/>
            <person name="Lumba S."/>
            <person name="McCourt P."/>
            <person name="Mortimer J.C."/>
            <person name="Mutuku J.M."/>
            <person name="Nomura T."/>
            <person name="Sasaki-Sekimoto Y."/>
            <person name="Seto Y."/>
            <person name="Wang Y."/>
            <person name="Wakatake T."/>
            <person name="Sakakibara H."/>
            <person name="Demura T."/>
            <person name="Yamaguchi S."/>
            <person name="Yoneyama K."/>
            <person name="Manabe R.I."/>
            <person name="Nelson D.C."/>
            <person name="Schulman A.H."/>
            <person name="Timko M.P."/>
            <person name="dePamphilis C.W."/>
            <person name="Choi D."/>
            <person name="Shirasu K."/>
        </authorList>
    </citation>
    <scope>NUCLEOTIDE SEQUENCE [LARGE SCALE GENOMIC DNA]</scope>
    <source>
        <strain evidence="8">cv. UVA1</strain>
    </source>
</reference>
<dbReference type="EMBL" id="BKCP01000669">
    <property type="protein sequence ID" value="GER26016.1"/>
    <property type="molecule type" value="Genomic_DNA"/>
</dbReference>